<organism evidence="1 2">
    <name type="scientific">Granulosicoccus antarcticus IMCC3135</name>
    <dbReference type="NCBI Taxonomy" id="1192854"/>
    <lineage>
        <taxon>Bacteria</taxon>
        <taxon>Pseudomonadati</taxon>
        <taxon>Pseudomonadota</taxon>
        <taxon>Gammaproteobacteria</taxon>
        <taxon>Chromatiales</taxon>
        <taxon>Granulosicoccaceae</taxon>
        <taxon>Granulosicoccus</taxon>
    </lineage>
</organism>
<name>A0A2Z2NWX0_9GAMM</name>
<gene>
    <name evidence="1" type="ORF">IMCC3135_28455</name>
</gene>
<protein>
    <submittedName>
        <fullName evidence="1">Uncharacterized protein</fullName>
    </submittedName>
</protein>
<dbReference type="EMBL" id="CP018632">
    <property type="protein sequence ID" value="ASJ75743.1"/>
    <property type="molecule type" value="Genomic_DNA"/>
</dbReference>
<keyword evidence="2" id="KW-1185">Reference proteome</keyword>
<dbReference type="AlphaFoldDB" id="A0A2Z2NWX0"/>
<accession>A0A2Z2NWX0</accession>
<proteinExistence type="predicted"/>
<evidence type="ECO:0000313" key="2">
    <source>
        <dbReference type="Proteomes" id="UP000250079"/>
    </source>
</evidence>
<dbReference type="KEGG" id="gai:IMCC3135_28455"/>
<sequence>MNNNKSEKFVSDVASVMAMRLAMLPMMWVLDPAKAEKETKKMFSEKEDAMQESIQQMIIAPMMFSFDVWQGLLNGDKDGGIGRAQEQAEKRISSPYLSRVSANRRRLSKGG</sequence>
<dbReference type="RefSeq" id="WP_157736323.1">
    <property type="nucleotide sequence ID" value="NZ_CP018632.1"/>
</dbReference>
<evidence type="ECO:0000313" key="1">
    <source>
        <dbReference type="EMBL" id="ASJ75743.1"/>
    </source>
</evidence>
<reference evidence="1 2" key="1">
    <citation type="submission" date="2016-12" db="EMBL/GenBank/DDBJ databases">
        <authorList>
            <person name="Song W.-J."/>
            <person name="Kurnit D.M."/>
        </authorList>
    </citation>
    <scope>NUCLEOTIDE SEQUENCE [LARGE SCALE GENOMIC DNA]</scope>
    <source>
        <strain evidence="1 2">IMCC3135</strain>
    </source>
</reference>
<dbReference type="Proteomes" id="UP000250079">
    <property type="component" value="Chromosome"/>
</dbReference>